<dbReference type="InterPro" id="IPR006124">
    <property type="entry name" value="Metalloenzyme"/>
</dbReference>
<dbReference type="Proteomes" id="UP000015346">
    <property type="component" value="Unassembled WGS sequence"/>
</dbReference>
<sequence>MTKPVVLCILDGWGLREDSTANAPRLAHTPCFDRLWASCPHATLITHGRDAGLPSGQMGNSEVGHTNIGAGRVVAMDLGQIDLAIEDGSFAASPALAAFIAALKASGGRRICSASSPTAACMPILPIWPRQHG</sequence>
<dbReference type="HOGENOM" id="CLU_1905186_0_0_5"/>
<comment type="caution">
    <text evidence="2">The sequence shown here is derived from an EMBL/GenBank/DDBJ whole genome shotgun (WGS) entry which is preliminary data.</text>
</comment>
<dbReference type="AlphaFoldDB" id="S9R6D1"/>
<dbReference type="InterPro" id="IPR005995">
    <property type="entry name" value="Pgm_bpd_ind"/>
</dbReference>
<dbReference type="SUPFAM" id="SSF53649">
    <property type="entry name" value="Alkaline phosphatase-like"/>
    <property type="match status" value="1"/>
</dbReference>
<evidence type="ECO:0000313" key="2">
    <source>
        <dbReference type="EMBL" id="EPX87543.1"/>
    </source>
</evidence>
<dbReference type="GO" id="GO:0004619">
    <property type="term" value="F:phosphoglycerate mutase activity"/>
    <property type="evidence" value="ECO:0007669"/>
    <property type="project" value="InterPro"/>
</dbReference>
<dbReference type="GO" id="GO:0030145">
    <property type="term" value="F:manganese ion binding"/>
    <property type="evidence" value="ECO:0007669"/>
    <property type="project" value="TreeGrafter"/>
</dbReference>
<dbReference type="EMBL" id="AOLV01000006">
    <property type="protein sequence ID" value="EPX87543.1"/>
    <property type="molecule type" value="Genomic_DNA"/>
</dbReference>
<dbReference type="InterPro" id="IPR017850">
    <property type="entry name" value="Alkaline_phosphatase_core_sf"/>
</dbReference>
<evidence type="ECO:0000259" key="1">
    <source>
        <dbReference type="Pfam" id="PF01676"/>
    </source>
</evidence>
<name>S9R6D1_9RHOB</name>
<dbReference type="PANTHER" id="PTHR31637">
    <property type="entry name" value="2,3-BISPHOSPHOGLYCERATE-INDEPENDENT PHOSPHOGLYCERATE MUTASE"/>
    <property type="match status" value="1"/>
</dbReference>
<protein>
    <submittedName>
        <fullName evidence="2">Phosphoglyceromutase</fullName>
    </submittedName>
</protein>
<reference evidence="2 3" key="1">
    <citation type="journal article" date="2013" name="Stand. Genomic Sci.">
        <title>Genome sequence of the reddish-pigmented Rubellimicrobium thermophilum type strain (DSM 16684(T)), a member of the Roseobacter clade.</title>
        <authorList>
            <person name="Fiebig A."/>
            <person name="Riedel T."/>
            <person name="Gronow S."/>
            <person name="Petersen J."/>
            <person name="Klenk H.P."/>
            <person name="Goker M."/>
        </authorList>
    </citation>
    <scope>NUCLEOTIDE SEQUENCE [LARGE SCALE GENOMIC DNA]</scope>
    <source>
        <strain evidence="2 3">DSM 16684</strain>
    </source>
</reference>
<keyword evidence="3" id="KW-1185">Reference proteome</keyword>
<dbReference type="GO" id="GO:0006007">
    <property type="term" value="P:glucose catabolic process"/>
    <property type="evidence" value="ECO:0007669"/>
    <property type="project" value="InterPro"/>
</dbReference>
<accession>S9R6D1</accession>
<gene>
    <name evidence="2" type="ORF">ruthe_00406</name>
</gene>
<evidence type="ECO:0000313" key="3">
    <source>
        <dbReference type="Proteomes" id="UP000015346"/>
    </source>
</evidence>
<proteinExistence type="predicted"/>
<organism evidence="2 3">
    <name type="scientific">Rubellimicrobium thermophilum DSM 16684</name>
    <dbReference type="NCBI Taxonomy" id="1123069"/>
    <lineage>
        <taxon>Bacteria</taxon>
        <taxon>Pseudomonadati</taxon>
        <taxon>Pseudomonadota</taxon>
        <taxon>Alphaproteobacteria</taxon>
        <taxon>Rhodobacterales</taxon>
        <taxon>Roseobacteraceae</taxon>
        <taxon>Rubellimicrobium</taxon>
    </lineage>
</organism>
<dbReference type="GO" id="GO:0005829">
    <property type="term" value="C:cytosol"/>
    <property type="evidence" value="ECO:0007669"/>
    <property type="project" value="TreeGrafter"/>
</dbReference>
<dbReference type="PATRIC" id="fig|1123069.3.peg.368"/>
<dbReference type="PANTHER" id="PTHR31637:SF0">
    <property type="entry name" value="2,3-BISPHOSPHOGLYCERATE-INDEPENDENT PHOSPHOGLYCERATE MUTASE"/>
    <property type="match status" value="1"/>
</dbReference>
<dbReference type="Gene3D" id="3.40.1450.10">
    <property type="entry name" value="BPG-independent phosphoglycerate mutase, domain B"/>
    <property type="match status" value="1"/>
</dbReference>
<dbReference type="Pfam" id="PF01676">
    <property type="entry name" value="Metalloenzyme"/>
    <property type="match status" value="1"/>
</dbReference>
<feature type="domain" description="Metalloenzyme" evidence="1">
    <location>
        <begin position="3"/>
        <end position="72"/>
    </location>
</feature>
<dbReference type="Gene3D" id="3.40.720.10">
    <property type="entry name" value="Alkaline Phosphatase, subunit A"/>
    <property type="match status" value="1"/>
</dbReference>
<dbReference type="STRING" id="1123069.ruthe_00406"/>
<dbReference type="InterPro" id="IPR036646">
    <property type="entry name" value="PGAM_B_sf"/>
</dbReference>